<gene>
    <name evidence="1" type="ORF">DPEC_G00153470</name>
</gene>
<organism evidence="1 2">
    <name type="scientific">Dallia pectoralis</name>
    <name type="common">Alaska blackfish</name>
    <dbReference type="NCBI Taxonomy" id="75939"/>
    <lineage>
        <taxon>Eukaryota</taxon>
        <taxon>Metazoa</taxon>
        <taxon>Chordata</taxon>
        <taxon>Craniata</taxon>
        <taxon>Vertebrata</taxon>
        <taxon>Euteleostomi</taxon>
        <taxon>Actinopterygii</taxon>
        <taxon>Neopterygii</taxon>
        <taxon>Teleostei</taxon>
        <taxon>Protacanthopterygii</taxon>
        <taxon>Esociformes</taxon>
        <taxon>Umbridae</taxon>
        <taxon>Dallia</taxon>
    </lineage>
</organism>
<evidence type="ECO:0000313" key="2">
    <source>
        <dbReference type="Proteomes" id="UP001157502"/>
    </source>
</evidence>
<name>A0ACC2GJY5_DALPE</name>
<sequence length="240" mass="26552">MTGNAETRLPDWIQNQGRLLAVESEASRLYCEADNSAKYKSYASVLPTPRYPPRDRSACQRLSTCEGGRAGKHAPESPARPRTLSRYRSRRILSGDPTVASIPGSHLFENKKLQDKMGCISGTWQQLIAFHQCWLGRLEAQNPAPDWPVITTHSRLSALDCSEHPRTPQASPIHNPPSDATTPDLLASSSTALITPCLLADGSAVPLPSWGQMKWCRMVCGIELPVYLHRFWVCRDMSGS</sequence>
<reference evidence="1" key="1">
    <citation type="submission" date="2021-05" db="EMBL/GenBank/DDBJ databases">
        <authorList>
            <person name="Pan Q."/>
            <person name="Jouanno E."/>
            <person name="Zahm M."/>
            <person name="Klopp C."/>
            <person name="Cabau C."/>
            <person name="Louis A."/>
            <person name="Berthelot C."/>
            <person name="Parey E."/>
            <person name="Roest Crollius H."/>
            <person name="Montfort J."/>
            <person name="Robinson-Rechavi M."/>
            <person name="Bouchez O."/>
            <person name="Lampietro C."/>
            <person name="Lopez Roques C."/>
            <person name="Donnadieu C."/>
            <person name="Postlethwait J."/>
            <person name="Bobe J."/>
            <person name="Dillon D."/>
            <person name="Chandos A."/>
            <person name="von Hippel F."/>
            <person name="Guiguen Y."/>
        </authorList>
    </citation>
    <scope>NUCLEOTIDE SEQUENCE</scope>
    <source>
        <strain evidence="1">YG-Jan2019</strain>
    </source>
</reference>
<protein>
    <submittedName>
        <fullName evidence="1">Uncharacterized protein</fullName>
    </submittedName>
</protein>
<evidence type="ECO:0000313" key="1">
    <source>
        <dbReference type="EMBL" id="KAJ8003926.1"/>
    </source>
</evidence>
<dbReference type="Proteomes" id="UP001157502">
    <property type="component" value="Chromosome 12"/>
</dbReference>
<dbReference type="EMBL" id="CM055739">
    <property type="protein sequence ID" value="KAJ8003926.1"/>
    <property type="molecule type" value="Genomic_DNA"/>
</dbReference>
<keyword evidence="2" id="KW-1185">Reference proteome</keyword>
<accession>A0ACC2GJY5</accession>
<proteinExistence type="predicted"/>
<comment type="caution">
    <text evidence="1">The sequence shown here is derived from an EMBL/GenBank/DDBJ whole genome shotgun (WGS) entry which is preliminary data.</text>
</comment>